<sequence length="938" mass="100364">MINDDPREVPMPRRTQLAVASMATAALAAAGMAVPAAAAPAPAAPIEAGITVPQVTGMGEDWINGADFSSILSLEESGVTFQDFEGNDADLFEVLADAEVNWARIRVWNEPFLESDPTKGYGAGSVDADRATEIGVRATEAGMRVLVNFHYSDFWAHPGQQYVPRAWADTTHEERIQALYDYTVDTLEQMDAAGVDIGMVQIGNETTSGEIAGTRGWAQTADLFDAGSRAVRDTLGEDVKVAVHFTNPERAGQYASVAKELDTRGVDYDVFMSSYYAFWHGTPENLTNVLSQIATTYDKEVAVAETSWVSTLEDGDGTPNSVKSTNGAYSTSVQGQALAVRDVMQAVANVPDGKGIGTFYWEPAWLPVGPPETFDENFALWQRDGSGWATTYAQDFYDRTGPGWYEGMPASEWKDVYGGSGWDNQALFDFSGKPLESLRVYEYARTGSIAPREVESVESPRVSVLAGEAVVLPTSVQVSYNDGTSEQQTVEWSDELAWIDGAGTYTVRGTTQAGYAATATVVVRGENQGTNLVTNPGFESGNTGWTVGGAGITVGGTENPFAGTRSANFYRGSAYSFSIEQRVEGVAPGRYQLSAKAQGGAAGANDTLSISAQSGISTVRAPFTLQGWQVWQTPTTDPINVGADGVVVVRAEGTLSSGAWGSLDEFSLVAVQDEVELDTTALEGLVTQAEALDRATLTPESLAVVDAALVRASFVLESETPSQASVDGAAAQLTAALAAVERRAFTDVADDNVFRTEITWLAKAGISTGWVDPVTGEAEFRPLAPIARDAMAAFLFRLLGDDEYTAPTVSPFVDVATSDQFYREIAWLSEKSISTGWATPAGAEFRPLAPIARDAMAAFLYRAAGEPEHELPAVSPFVDVSLTNQFAHEITWMLESGVATGWVGNDNTSEYKPLNSVARDAMAAFLFRFHHDVMEAGV</sequence>
<dbReference type="AlphaFoldDB" id="A0A4Z1E2Y6"/>
<gene>
    <name evidence="6" type="ORF">SERN_1086</name>
</gene>
<dbReference type="InterPro" id="IPR001119">
    <property type="entry name" value="SLH_dom"/>
</dbReference>
<dbReference type="PANTHER" id="PTHR34983">
    <property type="entry name" value="ARABINOGALACTAN ENDO-BETA-1,4-GALACTANASE A"/>
    <property type="match status" value="1"/>
</dbReference>
<feature type="signal peptide" evidence="4">
    <location>
        <begin position="1"/>
        <end position="38"/>
    </location>
</feature>
<dbReference type="InterPro" id="IPR011081">
    <property type="entry name" value="Big_4"/>
</dbReference>
<keyword evidence="7" id="KW-1185">Reference proteome</keyword>
<dbReference type="GO" id="GO:0015926">
    <property type="term" value="F:glucosidase activity"/>
    <property type="evidence" value="ECO:0007669"/>
    <property type="project" value="InterPro"/>
</dbReference>
<proteinExistence type="inferred from homology"/>
<name>A0A4Z1E2Y6_9MICO</name>
<evidence type="ECO:0000256" key="2">
    <source>
        <dbReference type="ARBA" id="ARBA00022801"/>
    </source>
</evidence>
<dbReference type="GO" id="GO:0031218">
    <property type="term" value="F:arabinogalactan endo-1,4-beta-galactosidase activity"/>
    <property type="evidence" value="ECO:0007669"/>
    <property type="project" value="UniProtKB-EC"/>
</dbReference>
<dbReference type="InterPro" id="IPR006311">
    <property type="entry name" value="TAT_signal"/>
</dbReference>
<reference evidence="6 7" key="1">
    <citation type="submission" date="2018-11" db="EMBL/GenBank/DDBJ databases">
        <title>Complete genome sequencing of the Actinobacteria Serinibacter sp. K3-2.</title>
        <authorList>
            <person name="Rakitin A.L."/>
            <person name="Beletsky A.V."/>
            <person name="Mardanov A.V."/>
            <person name="Ravin N.V."/>
            <person name="Gromova A.S."/>
            <person name="Filippova S.N."/>
            <person name="Gal'Chenko V.F."/>
        </authorList>
    </citation>
    <scope>NUCLEOTIDE SEQUENCE [LARGE SCALE GENOMIC DNA]</scope>
    <source>
        <strain evidence="6 7">K3-2</strain>
    </source>
</reference>
<keyword evidence="3 4" id="KW-0326">Glycosidase</keyword>
<dbReference type="PROSITE" id="PS51318">
    <property type="entry name" value="TAT"/>
    <property type="match status" value="1"/>
</dbReference>
<evidence type="ECO:0000256" key="3">
    <source>
        <dbReference type="ARBA" id="ARBA00023295"/>
    </source>
</evidence>
<dbReference type="GO" id="GO:0045490">
    <property type="term" value="P:pectin catabolic process"/>
    <property type="evidence" value="ECO:0007669"/>
    <property type="project" value="TreeGrafter"/>
</dbReference>
<dbReference type="PANTHER" id="PTHR34983:SF2">
    <property type="entry name" value="ENDO-BETA-1,4-GALACTANASE"/>
    <property type="match status" value="1"/>
</dbReference>
<evidence type="ECO:0000313" key="7">
    <source>
        <dbReference type="Proteomes" id="UP000297318"/>
    </source>
</evidence>
<evidence type="ECO:0000313" key="6">
    <source>
        <dbReference type="EMBL" id="TGO05082.1"/>
    </source>
</evidence>
<comment type="catalytic activity">
    <reaction evidence="4">
        <text>The enzyme specifically hydrolyzes (1-&gt;4)-beta-D-galactosidic linkages in type I arabinogalactans.</text>
        <dbReference type="EC" id="3.2.1.89"/>
    </reaction>
</comment>
<dbReference type="Pfam" id="PF07532">
    <property type="entry name" value="Big_4"/>
    <property type="match status" value="1"/>
</dbReference>
<dbReference type="EMBL" id="RHPJ01000002">
    <property type="protein sequence ID" value="TGO05082.1"/>
    <property type="molecule type" value="Genomic_DNA"/>
</dbReference>
<evidence type="ECO:0000256" key="4">
    <source>
        <dbReference type="RuleBase" id="RU361192"/>
    </source>
</evidence>
<keyword evidence="2 4" id="KW-0378">Hydrolase</keyword>
<keyword evidence="4" id="KW-0732">Signal</keyword>
<dbReference type="Pfam" id="PF07745">
    <property type="entry name" value="Glyco_hydro_53"/>
    <property type="match status" value="1"/>
</dbReference>
<dbReference type="InterPro" id="IPR017853">
    <property type="entry name" value="GH"/>
</dbReference>
<protein>
    <recommendedName>
        <fullName evidence="4">Arabinogalactan endo-beta-1,4-galactanase</fullName>
        <ecNumber evidence="4">3.2.1.89</ecNumber>
    </recommendedName>
</protein>
<dbReference type="EC" id="3.2.1.89" evidence="4"/>
<comment type="caution">
    <text evidence="6">The sequence shown here is derived from an EMBL/GenBank/DDBJ whole genome shotgun (WGS) entry which is preliminary data.</text>
</comment>
<dbReference type="InterPro" id="IPR011683">
    <property type="entry name" value="Glyco_hydro_53"/>
</dbReference>
<dbReference type="Gene3D" id="1.20.1270.90">
    <property type="entry name" value="AF1782-like"/>
    <property type="match status" value="1"/>
</dbReference>
<organism evidence="6 7">
    <name type="scientific">Serinibacter arcticus</name>
    <dbReference type="NCBI Taxonomy" id="1655435"/>
    <lineage>
        <taxon>Bacteria</taxon>
        <taxon>Bacillati</taxon>
        <taxon>Actinomycetota</taxon>
        <taxon>Actinomycetes</taxon>
        <taxon>Micrococcales</taxon>
        <taxon>Beutenbergiaceae</taxon>
        <taxon>Serinibacter</taxon>
    </lineage>
</organism>
<dbReference type="PROSITE" id="PS51272">
    <property type="entry name" value="SLH"/>
    <property type="match status" value="2"/>
</dbReference>
<dbReference type="Proteomes" id="UP000297318">
    <property type="component" value="Unassembled WGS sequence"/>
</dbReference>
<comment type="similarity">
    <text evidence="1 4">Belongs to the glycosyl hydrolase 53 family.</text>
</comment>
<evidence type="ECO:0000256" key="1">
    <source>
        <dbReference type="ARBA" id="ARBA00010687"/>
    </source>
</evidence>
<evidence type="ECO:0000259" key="5">
    <source>
        <dbReference type="PROSITE" id="PS51272"/>
    </source>
</evidence>
<dbReference type="Gene3D" id="3.20.20.80">
    <property type="entry name" value="Glycosidases"/>
    <property type="match status" value="1"/>
</dbReference>
<dbReference type="SUPFAM" id="SSF51445">
    <property type="entry name" value="(Trans)glycosidases"/>
    <property type="match status" value="1"/>
</dbReference>
<dbReference type="Gene3D" id="2.60.120.260">
    <property type="entry name" value="Galactose-binding domain-like"/>
    <property type="match status" value="1"/>
</dbReference>
<feature type="domain" description="SLH" evidence="5">
    <location>
        <begin position="808"/>
        <end position="874"/>
    </location>
</feature>
<accession>A0A4Z1E2Y6</accession>
<feature type="domain" description="SLH" evidence="5">
    <location>
        <begin position="741"/>
        <end position="807"/>
    </location>
</feature>
<feature type="chain" id="PRO_5021492746" description="Arabinogalactan endo-beta-1,4-galactanase" evidence="4">
    <location>
        <begin position="39"/>
        <end position="938"/>
    </location>
</feature>